<organism evidence="2 3">
    <name type="scientific">Chiloscyllium punctatum</name>
    <name type="common">Brownbanded bambooshark</name>
    <name type="synonym">Hemiscyllium punctatum</name>
    <dbReference type="NCBI Taxonomy" id="137246"/>
    <lineage>
        <taxon>Eukaryota</taxon>
        <taxon>Metazoa</taxon>
        <taxon>Chordata</taxon>
        <taxon>Craniata</taxon>
        <taxon>Vertebrata</taxon>
        <taxon>Chondrichthyes</taxon>
        <taxon>Elasmobranchii</taxon>
        <taxon>Galeomorphii</taxon>
        <taxon>Galeoidea</taxon>
        <taxon>Orectolobiformes</taxon>
        <taxon>Hemiscylliidae</taxon>
        <taxon>Chiloscyllium</taxon>
    </lineage>
</organism>
<feature type="non-terminal residue" evidence="2">
    <location>
        <position position="1"/>
    </location>
</feature>
<reference evidence="2 3" key="1">
    <citation type="journal article" date="2018" name="Nat. Ecol. Evol.">
        <title>Shark genomes provide insights into elasmobranch evolution and the origin of vertebrates.</title>
        <authorList>
            <person name="Hara Y"/>
            <person name="Yamaguchi K"/>
            <person name="Onimaru K"/>
            <person name="Kadota M"/>
            <person name="Koyanagi M"/>
            <person name="Keeley SD"/>
            <person name="Tatsumi K"/>
            <person name="Tanaka K"/>
            <person name="Motone F"/>
            <person name="Kageyama Y"/>
            <person name="Nozu R"/>
            <person name="Adachi N"/>
            <person name="Nishimura O"/>
            <person name="Nakagawa R"/>
            <person name="Tanegashima C"/>
            <person name="Kiyatake I"/>
            <person name="Matsumoto R"/>
            <person name="Murakumo K"/>
            <person name="Nishida K"/>
            <person name="Terakita A"/>
            <person name="Kuratani S"/>
            <person name="Sato K"/>
            <person name="Hyodo S Kuraku.S."/>
        </authorList>
    </citation>
    <scope>NUCLEOTIDE SEQUENCE [LARGE SCALE GENOMIC DNA]</scope>
</reference>
<keyword evidence="3" id="KW-1185">Reference proteome</keyword>
<gene>
    <name evidence="2" type="ORF">chiPu_0032176</name>
</gene>
<protein>
    <submittedName>
        <fullName evidence="2">Uncharacterized protein</fullName>
    </submittedName>
</protein>
<evidence type="ECO:0000313" key="3">
    <source>
        <dbReference type="Proteomes" id="UP000287033"/>
    </source>
</evidence>
<comment type="caution">
    <text evidence="2">The sequence shown here is derived from an EMBL/GenBank/DDBJ whole genome shotgun (WGS) entry which is preliminary data.</text>
</comment>
<sequence length="200" mass="22612">ADGSLDVRQAQVKAKIVERRHRPGAVRLDRRIRSAGGAVVALRSHAFREVIAVGGHGAALSRRHRLARVERKATDVADRANRLALVGRADRARRILDHRDTARLCNRLDLIHRSGETEQVDRNDRLRARRDRGLQPFRSDIEGRQIDVDEDGFCADIFRGVRACHPGEGRDNHLVARPKVQGQGRQMQRRGARRAREGML</sequence>
<evidence type="ECO:0000256" key="1">
    <source>
        <dbReference type="SAM" id="MobiDB-lite"/>
    </source>
</evidence>
<accession>A0A401TYU0</accession>
<dbReference type="AlphaFoldDB" id="A0A401TYU0"/>
<dbReference type="Proteomes" id="UP000287033">
    <property type="component" value="Unassembled WGS sequence"/>
</dbReference>
<evidence type="ECO:0000313" key="2">
    <source>
        <dbReference type="EMBL" id="GCC47817.1"/>
    </source>
</evidence>
<proteinExistence type="predicted"/>
<feature type="non-terminal residue" evidence="2">
    <location>
        <position position="200"/>
    </location>
</feature>
<feature type="region of interest" description="Disordered" evidence="1">
    <location>
        <begin position="180"/>
        <end position="200"/>
    </location>
</feature>
<dbReference type="EMBL" id="BEZZ01229601">
    <property type="protein sequence ID" value="GCC47817.1"/>
    <property type="molecule type" value="Genomic_DNA"/>
</dbReference>
<name>A0A401TYU0_CHIPU</name>